<evidence type="ECO:0000313" key="2">
    <source>
        <dbReference type="EMBL" id="OGB89277.1"/>
    </source>
</evidence>
<keyword evidence="1" id="KW-0812">Transmembrane</keyword>
<reference evidence="2 3" key="1">
    <citation type="journal article" date="2016" name="Nat. Commun.">
        <title>Thousands of microbial genomes shed light on interconnected biogeochemical processes in an aquifer system.</title>
        <authorList>
            <person name="Anantharaman K."/>
            <person name="Brown C.T."/>
            <person name="Hug L.A."/>
            <person name="Sharon I."/>
            <person name="Castelle C.J."/>
            <person name="Probst A.J."/>
            <person name="Thomas B.C."/>
            <person name="Singh A."/>
            <person name="Wilkins M.J."/>
            <person name="Karaoz U."/>
            <person name="Brodie E.L."/>
            <person name="Williams K.H."/>
            <person name="Hubbard S.S."/>
            <person name="Banfield J.F."/>
        </authorList>
    </citation>
    <scope>NUCLEOTIDE SEQUENCE [LARGE SCALE GENOMIC DNA]</scope>
</reference>
<dbReference type="EMBL" id="METM01000027">
    <property type="protein sequence ID" value="OGB89277.1"/>
    <property type="molecule type" value="Genomic_DNA"/>
</dbReference>
<keyword evidence="1" id="KW-0472">Membrane</keyword>
<keyword evidence="1" id="KW-1133">Transmembrane helix</keyword>
<accession>A0A1F4Q062</accession>
<dbReference type="AlphaFoldDB" id="A0A1F4Q062"/>
<proteinExistence type="predicted"/>
<evidence type="ECO:0000313" key="3">
    <source>
        <dbReference type="Proteomes" id="UP000178724"/>
    </source>
</evidence>
<dbReference type="Proteomes" id="UP000178724">
    <property type="component" value="Unassembled WGS sequence"/>
</dbReference>
<gene>
    <name evidence="2" type="ORF">A2625_03825</name>
</gene>
<protein>
    <submittedName>
        <fullName evidence="2">Uncharacterized protein</fullName>
    </submittedName>
</protein>
<feature type="transmembrane region" description="Helical" evidence="1">
    <location>
        <begin position="6"/>
        <end position="23"/>
    </location>
</feature>
<organism evidence="2 3">
    <name type="scientific">candidate division WOR-1 bacterium RIFCSPHIGHO2_01_FULL_53_15</name>
    <dbReference type="NCBI Taxonomy" id="1802564"/>
    <lineage>
        <taxon>Bacteria</taxon>
        <taxon>Bacillati</taxon>
        <taxon>Saganbacteria</taxon>
    </lineage>
</organism>
<name>A0A1F4Q062_UNCSA</name>
<sequence length="91" mass="10074">MTLVEVVVAGTLFLLAVSCFNYLSKISMNYVARAGARSVSLYSARSEMEKVRRLSFGQLASYSSAETKIVQMDADLCLIQVGNLYTLRSCY</sequence>
<comment type="caution">
    <text evidence="2">The sequence shown here is derived from an EMBL/GenBank/DDBJ whole genome shotgun (WGS) entry which is preliminary data.</text>
</comment>
<evidence type="ECO:0000256" key="1">
    <source>
        <dbReference type="SAM" id="Phobius"/>
    </source>
</evidence>